<accession>A0A0J7IWS5</accession>
<keyword evidence="3" id="KW-1185">Reference proteome</keyword>
<dbReference type="Proteomes" id="UP000035900">
    <property type="component" value="Unassembled WGS sequence"/>
</dbReference>
<sequence>MYICLMKINGIEYLDPYKNNETDKVYWLTPIDNNIGEHLFSFDLEKVYNLFADYPWKLTQDEKEIFDKENPYWVEYFSDRK</sequence>
<feature type="domain" description="DUF7675" evidence="1">
    <location>
        <begin position="17"/>
        <end position="81"/>
    </location>
</feature>
<evidence type="ECO:0000259" key="1">
    <source>
        <dbReference type="Pfam" id="PF24723"/>
    </source>
</evidence>
<proteinExistence type="predicted"/>
<comment type="caution">
    <text evidence="2">The sequence shown here is derived from an EMBL/GenBank/DDBJ whole genome shotgun (WGS) entry which is preliminary data.</text>
</comment>
<protein>
    <recommendedName>
        <fullName evidence="1">DUF7675 domain-containing protein</fullName>
    </recommendedName>
</protein>
<dbReference type="AlphaFoldDB" id="A0A0J7IWS5"/>
<reference evidence="2 3" key="1">
    <citation type="journal article" date="2004" name="Int. J. Syst. Evol. Microbiol.">
        <title>Kaistella koreensis gen. nov., sp. nov., a novel member of the Chryseobacterium-Bergeyella-Riemerella branch.</title>
        <authorList>
            <person name="Kim M.K."/>
            <person name="Im W.T."/>
            <person name="Shin Y.K."/>
            <person name="Lim J.H."/>
            <person name="Kim S.H."/>
            <person name="Lee B.C."/>
            <person name="Park M.Y."/>
            <person name="Lee K.Y."/>
            <person name="Lee S.T."/>
        </authorList>
    </citation>
    <scope>NUCLEOTIDE SEQUENCE [LARGE SCALE GENOMIC DNA]</scope>
    <source>
        <strain evidence="2 3">CCUG 49689</strain>
    </source>
</reference>
<organism evidence="2 3">
    <name type="scientific">Chryseobacterium koreense CCUG 49689</name>
    <dbReference type="NCBI Taxonomy" id="1304281"/>
    <lineage>
        <taxon>Bacteria</taxon>
        <taxon>Pseudomonadati</taxon>
        <taxon>Bacteroidota</taxon>
        <taxon>Flavobacteriia</taxon>
        <taxon>Flavobacteriales</taxon>
        <taxon>Weeksellaceae</taxon>
        <taxon>Chryseobacterium group</taxon>
        <taxon>Chryseobacterium</taxon>
    </lineage>
</organism>
<evidence type="ECO:0000313" key="2">
    <source>
        <dbReference type="EMBL" id="KMQ70254.1"/>
    </source>
</evidence>
<gene>
    <name evidence="2" type="ORF">ACM44_13320</name>
</gene>
<dbReference type="EMBL" id="LFNG01000024">
    <property type="protein sequence ID" value="KMQ70254.1"/>
    <property type="molecule type" value="Genomic_DNA"/>
</dbReference>
<evidence type="ECO:0000313" key="3">
    <source>
        <dbReference type="Proteomes" id="UP000035900"/>
    </source>
</evidence>
<dbReference type="Pfam" id="PF24723">
    <property type="entry name" value="DUF7675"/>
    <property type="match status" value="1"/>
</dbReference>
<dbReference type="PATRIC" id="fig|1304281.5.peg.2874"/>
<name>A0A0J7IWS5_9FLAO</name>
<dbReference type="STRING" id="1304281.ACM44_13320"/>
<dbReference type="InterPro" id="IPR056092">
    <property type="entry name" value="DUF7675"/>
</dbReference>